<feature type="transmembrane region" description="Helical" evidence="1">
    <location>
        <begin position="465"/>
        <end position="483"/>
    </location>
</feature>
<dbReference type="Gene3D" id="2.60.98.50">
    <property type="match status" value="1"/>
</dbReference>
<reference evidence="4" key="1">
    <citation type="submission" date="2014-09" db="EMBL/GenBank/DDBJ databases">
        <authorList>
            <person name="Magalhaes I.L.F."/>
            <person name="Oliveira U."/>
            <person name="Santos F.R."/>
            <person name="Vidigal T.H.D.A."/>
            <person name="Brescovit A.D."/>
            <person name="Santos A.J."/>
        </authorList>
    </citation>
    <scope>NUCLEOTIDE SEQUENCE</scope>
    <source>
        <strain evidence="4">QSA04</strain>
    </source>
</reference>
<dbReference type="Pfam" id="PF07245">
    <property type="entry name" value="Phlebovirus_G2"/>
    <property type="match status" value="1"/>
</dbReference>
<dbReference type="Gene3D" id="2.60.40.3770">
    <property type="match status" value="1"/>
</dbReference>
<name>A0A2C9NK00_9VIRU</name>
<dbReference type="Pfam" id="PF19019">
    <property type="entry name" value="Phlebo_G2_C"/>
    <property type="match status" value="1"/>
</dbReference>
<feature type="domain" description="Phlebovirus glycoprotein G2 C-terminal" evidence="3">
    <location>
        <begin position="889"/>
        <end position="1028"/>
    </location>
</feature>
<evidence type="ECO:0000259" key="3">
    <source>
        <dbReference type="Pfam" id="PF19019"/>
    </source>
</evidence>
<dbReference type="InterPro" id="IPR043603">
    <property type="entry name" value="Phlebo_G2_C"/>
</dbReference>
<feature type="domain" description="Phlebovirus glycoprotein G2 fusion" evidence="2">
    <location>
        <begin position="559"/>
        <end position="873"/>
    </location>
</feature>
<protein>
    <submittedName>
        <fullName evidence="4">Glycoprotein</fullName>
    </submittedName>
</protein>
<keyword evidence="1" id="KW-1133">Transmembrane helix</keyword>
<dbReference type="InterPro" id="IPR009878">
    <property type="entry name" value="Phlebovirus_G2_fusion"/>
</dbReference>
<feature type="transmembrane region" description="Helical" evidence="1">
    <location>
        <begin position="399"/>
        <end position="420"/>
    </location>
</feature>
<keyword evidence="1" id="KW-0812">Transmembrane</keyword>
<evidence type="ECO:0000313" key="4">
    <source>
        <dbReference type="EMBL" id="AJG39286.1"/>
    </source>
</evidence>
<organism evidence="4">
    <name type="scientific">Shuangao Insect Virus 3</name>
    <dbReference type="NCBI Taxonomy" id="1608077"/>
    <lineage>
        <taxon>Viruses</taxon>
        <taxon>Riboviria</taxon>
        <taxon>Orthornavirae</taxon>
        <taxon>Negarnaviricota</taxon>
        <taxon>Polyploviricotina</taxon>
        <taxon>Bunyaviricetes</taxon>
        <taxon>Elliovirales</taxon>
        <taxon>Peribunyaviridae</taxon>
    </lineage>
</organism>
<feature type="transmembrane region" description="Helical" evidence="1">
    <location>
        <begin position="503"/>
        <end position="524"/>
    </location>
</feature>
<feature type="transmembrane region" description="Helical" evidence="1">
    <location>
        <begin position="1018"/>
        <end position="1043"/>
    </location>
</feature>
<evidence type="ECO:0000259" key="2">
    <source>
        <dbReference type="Pfam" id="PF07245"/>
    </source>
</evidence>
<proteinExistence type="predicted"/>
<evidence type="ECO:0000256" key="1">
    <source>
        <dbReference type="SAM" id="Phobius"/>
    </source>
</evidence>
<feature type="transmembrane region" description="Helical" evidence="1">
    <location>
        <begin position="536"/>
        <end position="552"/>
    </location>
</feature>
<sequence length="1053" mass="116891">MCEDLKMFKAIALLLLLCCVQANLLVQQKALEHIKKEKFFPDSIDSHQLIESLSPEVLANFPFCSVNITFPPEKPCSRSDRIFYAIKKEEGSSLVPHCLVLIAVPDNSSSLDDACADVVPNAWNTDSIVNFQDRVFCQSSSLATSALPSRPFELKDSCDALNNKHHGDEVCESVINSKPWIFIKGKFFFSDDASIQIKDDLNSRENYNCGSDQCNHDCLTSPCKGERSYCDKFSTCELSKSSCYCKYEPSKKGSLHSVIIEGQTYYPSCWGHSLVNMKVINHHKILEDTKDHFSNETVVCAKEGIIFSKDVEKIRVILIRKGSEIKSVPEIESPLFLPSSFRGRIEVTIYMQGKSKPLNLELNCPLIDHCYNAHSSKTSILDVSCRSLNIKNFSRNASVPVSVLSVLLALLIFSCLYVILRSRYLRIKGREMRAFCNSRRQKKEGNNYIDLESGNGVKSKKIGSGALNSPLAYLALLSTMKAKKVVALSLRVNDAPIKALDNFIHYVLFAICFLLVLCVISKILELVEKVKRNPRTSLIILILILLCFIPIVRSETEGCEEVTTMVVSSSDCEKNGESLSCSISSRVILSLSSTAKLACLTIKDSENIIEVLKIKVSHIQWNCVNDDLYYTFPAKIECKSQKLCPGSGKCVAHNCENYNGANPDLSIFPEFNGILSSRSCSASCGCWGCGCFQCSDGCMFMIASLKNPSQKSIRVSKCTGWKPQMTLQITSKTTTGKVNLHLGGRQKIGDISAEIVSMSHSPFVNSDCFLHSGDSIARAHCNAREQVTKGMIGEIQCKTSEAAEKSLESGCRFPKELVSFVSMDDDSTCNYELAPVLDIFKKNLLPIRDSSFLVTEEKGQIISKALDDFTVNLVLSMKEMKISTVSDSVDCAAVFENLEGCYNCKEGAKIKIKAHCKKSLTCFLDCADIKVLSSVVVKTNFDTVEIPFFSNAGKINSNCKLVCNSQVLTLAVKGTLSYSPTFKDWDSKGTSSNSFFSGETFEGIGNFFSDKIKMIKNLSIASVSIFIFFIVLFFLFKIYYCIFPSKYKIAKSM</sequence>
<dbReference type="EMBL" id="KM817716">
    <property type="protein sequence ID" value="AJG39286.1"/>
    <property type="molecule type" value="Viral_cRNA"/>
</dbReference>
<keyword evidence="1" id="KW-0472">Membrane</keyword>
<reference evidence="4" key="2">
    <citation type="journal article" date="2015" name="Elife">
        <title>Unprecedented genomic diversity of RNA viruses in arthropods reveals the ancestry of negative-sense RNA viruses.</title>
        <authorList>
            <person name="Li C.X."/>
            <person name="Shi M."/>
            <person name="Tian J.H."/>
            <person name="Lin X.D."/>
            <person name="Kang Y.J."/>
            <person name="Chen L.J."/>
            <person name="Qin X.C."/>
            <person name="Xu J."/>
            <person name="Holmes E.C."/>
            <person name="Zhang Y.Z."/>
        </authorList>
    </citation>
    <scope>NUCLEOTIDE SEQUENCE</scope>
    <source>
        <strain evidence="4">QSA04</strain>
    </source>
</reference>
<gene>
    <name evidence="4" type="primary">G</name>
</gene>
<accession>A0A2C9NK00</accession>